<dbReference type="InterPro" id="IPR050706">
    <property type="entry name" value="Cyclic-di-GMP_PDE-like"/>
</dbReference>
<evidence type="ECO:0000256" key="1">
    <source>
        <dbReference type="SAM" id="Phobius"/>
    </source>
</evidence>
<keyword evidence="1" id="KW-0472">Membrane</keyword>
<sequence>MPNIETLMRRRVRIATALGAAILACVGLGATMQQSQTDWIQHSYEVMRLESEMRITMVVRDSSMLRYVFDVPTMDSRAGDRTAVLQEIEDAYVSSEILRAQLLTLTADNTEQVSRLQTIGGAMARIRARLDELRDDMKEGRNGAAQALLADPGYEADRRVIRSTLQAFADQEAQLLNGRERAHTRWALVLWGALAALVMLVVVTLHALRSRVVSEVAQTERQRGALETQLDTDAATGLHSRHWLAQQFTMDRAHQLGNTGALSIILLCIDSLKPVRDAWGFEARDVLLRAVLERINRVLGPSDVLVRAADDQIAILVPDRIPVPGGSRAATMVVSLAGQLDTLIDIIDGLPVSPAVRVGTAAWPADGGSLDALLTTAGDRMRPLSAFRASGDLTISTSDSAAA</sequence>
<protein>
    <submittedName>
        <fullName evidence="3">Diguanylate cyclase (GGDEF) domain-containing protein</fullName>
    </submittedName>
</protein>
<dbReference type="PROSITE" id="PS50887">
    <property type="entry name" value="GGDEF"/>
    <property type="match status" value="1"/>
</dbReference>
<keyword evidence="1" id="KW-1133">Transmembrane helix</keyword>
<evidence type="ECO:0000259" key="2">
    <source>
        <dbReference type="PROSITE" id="PS50887"/>
    </source>
</evidence>
<dbReference type="SMART" id="SM00267">
    <property type="entry name" value="GGDEF"/>
    <property type="match status" value="1"/>
</dbReference>
<feature type="transmembrane region" description="Helical" evidence="1">
    <location>
        <begin position="186"/>
        <end position="208"/>
    </location>
</feature>
<dbReference type="NCBIfam" id="TIGR00254">
    <property type="entry name" value="GGDEF"/>
    <property type="match status" value="1"/>
</dbReference>
<dbReference type="SUPFAM" id="SSF55073">
    <property type="entry name" value="Nucleotide cyclase"/>
    <property type="match status" value="1"/>
</dbReference>
<dbReference type="InterPro" id="IPR000160">
    <property type="entry name" value="GGDEF_dom"/>
</dbReference>
<feature type="domain" description="GGDEF" evidence="2">
    <location>
        <begin position="260"/>
        <end position="400"/>
    </location>
</feature>
<dbReference type="Gene3D" id="3.30.70.270">
    <property type="match status" value="1"/>
</dbReference>
<dbReference type="InterPro" id="IPR007891">
    <property type="entry name" value="CHASE3"/>
</dbReference>
<dbReference type="GO" id="GO:0071111">
    <property type="term" value="F:cyclic-guanylate-specific phosphodiesterase activity"/>
    <property type="evidence" value="ECO:0007669"/>
    <property type="project" value="InterPro"/>
</dbReference>
<evidence type="ECO:0000313" key="4">
    <source>
        <dbReference type="Proteomes" id="UP000184693"/>
    </source>
</evidence>
<keyword evidence="1" id="KW-0812">Transmembrane</keyword>
<dbReference type="PANTHER" id="PTHR33121">
    <property type="entry name" value="CYCLIC DI-GMP PHOSPHODIESTERASE PDEF"/>
    <property type="match status" value="1"/>
</dbReference>
<dbReference type="AlphaFoldDB" id="A0A1N6JY04"/>
<proteinExistence type="predicted"/>
<dbReference type="InterPro" id="IPR043128">
    <property type="entry name" value="Rev_trsase/Diguanyl_cyclase"/>
</dbReference>
<dbReference type="InterPro" id="IPR029787">
    <property type="entry name" value="Nucleotide_cyclase"/>
</dbReference>
<accession>A0A1N6JY04</accession>
<dbReference type="PANTHER" id="PTHR33121:SF79">
    <property type="entry name" value="CYCLIC DI-GMP PHOSPHODIESTERASE PDED-RELATED"/>
    <property type="match status" value="1"/>
</dbReference>
<dbReference type="Proteomes" id="UP000184693">
    <property type="component" value="Unassembled WGS sequence"/>
</dbReference>
<dbReference type="Pfam" id="PF05227">
    <property type="entry name" value="CHASE3"/>
    <property type="match status" value="1"/>
</dbReference>
<dbReference type="Pfam" id="PF00990">
    <property type="entry name" value="GGDEF"/>
    <property type="match status" value="1"/>
</dbReference>
<reference evidence="3 4" key="1">
    <citation type="submission" date="2016-11" db="EMBL/GenBank/DDBJ databases">
        <authorList>
            <person name="Jaros S."/>
            <person name="Januszkiewicz K."/>
            <person name="Wedrychowicz H."/>
        </authorList>
    </citation>
    <scope>NUCLEOTIDE SEQUENCE [LARGE SCALE GENOMIC DNA]</scope>
    <source>
        <strain evidence="3 4">GAS86</strain>
    </source>
</reference>
<gene>
    <name evidence="3" type="ORF">SAMN05444168_5359</name>
</gene>
<dbReference type="EMBL" id="FSRM01000002">
    <property type="protein sequence ID" value="SIO49007.1"/>
    <property type="molecule type" value="Genomic_DNA"/>
</dbReference>
<organism evidence="3 4">
    <name type="scientific">Paraburkholderia phenazinium</name>
    <dbReference type="NCBI Taxonomy" id="60549"/>
    <lineage>
        <taxon>Bacteria</taxon>
        <taxon>Pseudomonadati</taxon>
        <taxon>Pseudomonadota</taxon>
        <taxon>Betaproteobacteria</taxon>
        <taxon>Burkholderiales</taxon>
        <taxon>Burkholderiaceae</taxon>
        <taxon>Paraburkholderia</taxon>
    </lineage>
</organism>
<name>A0A1N6JY04_9BURK</name>
<evidence type="ECO:0000313" key="3">
    <source>
        <dbReference type="EMBL" id="SIO49007.1"/>
    </source>
</evidence>